<organism evidence="2 3">
    <name type="scientific">Cylindrotheca closterium</name>
    <dbReference type="NCBI Taxonomy" id="2856"/>
    <lineage>
        <taxon>Eukaryota</taxon>
        <taxon>Sar</taxon>
        <taxon>Stramenopiles</taxon>
        <taxon>Ochrophyta</taxon>
        <taxon>Bacillariophyta</taxon>
        <taxon>Bacillariophyceae</taxon>
        <taxon>Bacillariophycidae</taxon>
        <taxon>Bacillariales</taxon>
        <taxon>Bacillariaceae</taxon>
        <taxon>Cylindrotheca</taxon>
    </lineage>
</organism>
<dbReference type="InterPro" id="IPR036770">
    <property type="entry name" value="Ankyrin_rpt-contain_sf"/>
</dbReference>
<feature type="region of interest" description="Disordered" evidence="1">
    <location>
        <begin position="550"/>
        <end position="580"/>
    </location>
</feature>
<name>A0AAD2FWH2_9STRA</name>
<comment type="caution">
    <text evidence="2">The sequence shown here is derived from an EMBL/GenBank/DDBJ whole genome shotgun (WGS) entry which is preliminary data.</text>
</comment>
<keyword evidence="3" id="KW-1185">Reference proteome</keyword>
<dbReference type="Pfam" id="PF13306">
    <property type="entry name" value="LRR_5"/>
    <property type="match status" value="2"/>
</dbReference>
<feature type="compositionally biased region" description="Acidic residues" evidence="1">
    <location>
        <begin position="553"/>
        <end position="571"/>
    </location>
</feature>
<evidence type="ECO:0000313" key="3">
    <source>
        <dbReference type="Proteomes" id="UP001295423"/>
    </source>
</evidence>
<dbReference type="InterPro" id="IPR053139">
    <property type="entry name" value="Surface_bspA-like"/>
</dbReference>
<dbReference type="Proteomes" id="UP001295423">
    <property type="component" value="Unassembled WGS sequence"/>
</dbReference>
<dbReference type="Gene3D" id="3.80.10.10">
    <property type="entry name" value="Ribonuclease Inhibitor"/>
    <property type="match status" value="1"/>
</dbReference>
<accession>A0AAD2FWH2</accession>
<protein>
    <submittedName>
        <fullName evidence="2">Uncharacterized protein</fullName>
    </submittedName>
</protein>
<dbReference type="AlphaFoldDB" id="A0AAD2FWH2"/>
<evidence type="ECO:0000313" key="2">
    <source>
        <dbReference type="EMBL" id="CAJ1954807.1"/>
    </source>
</evidence>
<dbReference type="SUPFAM" id="SSF52058">
    <property type="entry name" value="L domain-like"/>
    <property type="match status" value="1"/>
</dbReference>
<dbReference type="Gene3D" id="1.25.40.20">
    <property type="entry name" value="Ankyrin repeat-containing domain"/>
    <property type="match status" value="1"/>
</dbReference>
<dbReference type="EMBL" id="CAKOGP040001870">
    <property type="protein sequence ID" value="CAJ1954807.1"/>
    <property type="molecule type" value="Genomic_DNA"/>
</dbReference>
<gene>
    <name evidence="2" type="ORF">CYCCA115_LOCUS15399</name>
</gene>
<sequence>MATFPMPPNNNVFVVTAATTYGQVPRNVRFVRVDGSVRVLPDSIFQYCESLKEVSFEEGTHTIGKSAFRHCVLLTKVKLPSTLRAILGGAFSDCFGLTSIDLPLRLHVIGECAFGFANLRHLKIPATVETIGDGAFRECRLLESIILPPRLEVIASNLFHGCSNLKDIEIPRTVKLIQAWAFAYCSALKKLDLFRCTQCLAIGSFAFRSCSALSWITLPPNLKGDFPGIHGCSELRHLRVPPHVTSIGKGTFNPLLGCTSFMSLEFPEGLESIGLRGCDDGFETGVSMTACQSLVNMYLPPLQQVPNEVFDDEVIPEGFQLAKVATNWRDLVTKLKQRFNDRPLHRVCYFHSYHLIEDTIQRIKDILIDNPSACVQTDGFGMTPLHILVLAQKPRLELFQECFTSADLTLLSAKDRFGSTVLDYLFNNTSNDGLKVTGALMKKVVEQRVAYLGLDRWKEELLDLAERIASADRPWRIRNFVNFLLHRLQHFEFLEVLSLLEMVLWRIKLSESENTLDQANTDRESCRVQSGIAIVMENVLPFLPTECRQSEYGSDDGETPDAENSDIDGDNDTYYNEDAV</sequence>
<dbReference type="PANTHER" id="PTHR45661">
    <property type="entry name" value="SURFACE ANTIGEN"/>
    <property type="match status" value="1"/>
</dbReference>
<dbReference type="InterPro" id="IPR032675">
    <property type="entry name" value="LRR_dom_sf"/>
</dbReference>
<dbReference type="InterPro" id="IPR026906">
    <property type="entry name" value="LRR_5"/>
</dbReference>
<reference evidence="2" key="1">
    <citation type="submission" date="2023-08" db="EMBL/GenBank/DDBJ databases">
        <authorList>
            <person name="Audoor S."/>
            <person name="Bilcke G."/>
        </authorList>
    </citation>
    <scope>NUCLEOTIDE SEQUENCE</scope>
</reference>
<dbReference type="PANTHER" id="PTHR45661:SF3">
    <property type="entry name" value="IG-LIKE DOMAIN-CONTAINING PROTEIN"/>
    <property type="match status" value="1"/>
</dbReference>
<evidence type="ECO:0000256" key="1">
    <source>
        <dbReference type="SAM" id="MobiDB-lite"/>
    </source>
</evidence>
<proteinExistence type="predicted"/>